<evidence type="ECO:0000313" key="3">
    <source>
        <dbReference type="EMBL" id="MDP9830957.1"/>
    </source>
</evidence>
<feature type="compositionally biased region" description="Low complexity" evidence="1">
    <location>
        <begin position="203"/>
        <end position="221"/>
    </location>
</feature>
<feature type="compositionally biased region" description="Basic and acidic residues" evidence="1">
    <location>
        <begin position="11"/>
        <end position="21"/>
    </location>
</feature>
<feature type="domain" description="Ricin B lectin" evidence="2">
    <location>
        <begin position="230"/>
        <end position="367"/>
    </location>
</feature>
<reference evidence="3 4" key="1">
    <citation type="submission" date="2023-07" db="EMBL/GenBank/DDBJ databases">
        <title>Sequencing the genomes of 1000 actinobacteria strains.</title>
        <authorList>
            <person name="Klenk H.-P."/>
        </authorList>
    </citation>
    <scope>NUCLEOTIDE SEQUENCE [LARGE SCALE GENOMIC DNA]</scope>
    <source>
        <strain evidence="3 4">DSM 44388</strain>
    </source>
</reference>
<feature type="region of interest" description="Disordered" evidence="1">
    <location>
        <begin position="132"/>
        <end position="221"/>
    </location>
</feature>
<feature type="compositionally biased region" description="Low complexity" evidence="1">
    <location>
        <begin position="168"/>
        <end position="177"/>
    </location>
</feature>
<feature type="compositionally biased region" description="Acidic residues" evidence="1">
    <location>
        <begin position="40"/>
        <end position="50"/>
    </location>
</feature>
<evidence type="ECO:0000256" key="1">
    <source>
        <dbReference type="SAM" id="MobiDB-lite"/>
    </source>
</evidence>
<protein>
    <recommendedName>
        <fullName evidence="2">Ricin B lectin domain-containing protein</fullName>
    </recommendedName>
</protein>
<dbReference type="CDD" id="cd00161">
    <property type="entry name" value="beta-trefoil_Ricin-like"/>
    <property type="match status" value="1"/>
</dbReference>
<dbReference type="SUPFAM" id="SSF50370">
    <property type="entry name" value="Ricin B-like lectins"/>
    <property type="match status" value="1"/>
</dbReference>
<dbReference type="RefSeq" id="WP_307250263.1">
    <property type="nucleotide sequence ID" value="NZ_JAUSQZ010000001.1"/>
</dbReference>
<accession>A0ABT9PEP9</accession>
<comment type="caution">
    <text evidence="3">The sequence shown here is derived from an EMBL/GenBank/DDBJ whole genome shotgun (WGS) entry which is preliminary data.</text>
</comment>
<gene>
    <name evidence="3" type="ORF">J2S57_006706</name>
</gene>
<evidence type="ECO:0000259" key="2">
    <source>
        <dbReference type="Pfam" id="PF00652"/>
    </source>
</evidence>
<dbReference type="InterPro" id="IPR035992">
    <property type="entry name" value="Ricin_B-like_lectins"/>
</dbReference>
<dbReference type="InterPro" id="IPR000772">
    <property type="entry name" value="Ricin_B_lectin"/>
</dbReference>
<sequence length="373" mass="38133">MKPTDVSPDPRAQDDDGRDEAQVPAVDDDLATVLLQVTERDEETGTEGEQGDTFAQETWPAPDRDEQQAAFLASSNTGRLGRIPALSFPTRGVKGVAVMAGSLVAVAALVFGGVKGVQAIAGSFGDEEKPAATVAAVAPTGSPSPTPTGVRPTRERAASGTPSRADDPAVADPAAQPAGGGAKARPEETAGTGPTAGDDAPVTGGTKATDASSSSKASTTAAATIVTTSVGVLRNRVTGLCADLDGTGTVAENVLVRQRACAPGSGDNQEYQTVKDPDGSFLLRNVKSQWCLDVNGSGTVSSGISVNTHNCLFGTRDNQMFRAQAQGSGFYLVHVKSGLCLNVANPDGSNQVAGLKLTLYPCHPDDDHVWSFG</sequence>
<dbReference type="EMBL" id="JAUSQZ010000001">
    <property type="protein sequence ID" value="MDP9830957.1"/>
    <property type="molecule type" value="Genomic_DNA"/>
</dbReference>
<evidence type="ECO:0000313" key="4">
    <source>
        <dbReference type="Proteomes" id="UP001235712"/>
    </source>
</evidence>
<dbReference type="Pfam" id="PF00652">
    <property type="entry name" value="Ricin_B_lectin"/>
    <property type="match status" value="1"/>
</dbReference>
<feature type="region of interest" description="Disordered" evidence="1">
    <location>
        <begin position="1"/>
        <end position="64"/>
    </location>
</feature>
<name>A0ABT9PEP9_9ACTN</name>
<dbReference type="PROSITE" id="PS50231">
    <property type="entry name" value="RICIN_B_LECTIN"/>
    <property type="match status" value="1"/>
</dbReference>
<organism evidence="3 4">
    <name type="scientific">Kineosporia succinea</name>
    <dbReference type="NCBI Taxonomy" id="84632"/>
    <lineage>
        <taxon>Bacteria</taxon>
        <taxon>Bacillati</taxon>
        <taxon>Actinomycetota</taxon>
        <taxon>Actinomycetes</taxon>
        <taxon>Kineosporiales</taxon>
        <taxon>Kineosporiaceae</taxon>
        <taxon>Kineosporia</taxon>
    </lineage>
</organism>
<proteinExistence type="predicted"/>
<dbReference type="Gene3D" id="2.80.10.50">
    <property type="match status" value="1"/>
</dbReference>
<dbReference type="Proteomes" id="UP001235712">
    <property type="component" value="Unassembled WGS sequence"/>
</dbReference>
<keyword evidence="4" id="KW-1185">Reference proteome</keyword>
<feature type="compositionally biased region" description="Low complexity" evidence="1">
    <location>
        <begin position="132"/>
        <end position="151"/>
    </location>
</feature>